<dbReference type="AlphaFoldDB" id="A0A5N5VZ31"/>
<accession>A0A5N5VZ31</accession>
<reference evidence="1 2" key="1">
    <citation type="journal article" date="2019" name="Microb. Cell Fact.">
        <title>Exploring novel herbicidin analogues by transcriptional regulator overexpression and MS/MS molecular networking.</title>
        <authorList>
            <person name="Shi Y."/>
            <person name="Gu R."/>
            <person name="Li Y."/>
            <person name="Wang X."/>
            <person name="Ren W."/>
            <person name="Li X."/>
            <person name="Wang L."/>
            <person name="Xie Y."/>
            <person name="Hong B."/>
        </authorList>
    </citation>
    <scope>NUCLEOTIDE SEQUENCE [LARGE SCALE GENOMIC DNA]</scope>
    <source>
        <strain evidence="1 2">US-43</strain>
    </source>
</reference>
<dbReference type="Proteomes" id="UP000327000">
    <property type="component" value="Unassembled WGS sequence"/>
</dbReference>
<sequence>MAELRCDPDGLARRHPQVTFRPLSRVLTDWSEAGLDARPFRAGLALLRPRYAGLGLRRLLPLDRVMAGVRSEREGAYGGFHHPDQGYRHLHMRALITVSGPLASGTPEDPELAALDLLRAYAHDCLHYGSFRSYRLRGDEIVRTQYGVNFRRHDGRTYSAPDLAGSPNTRNLGVIMEGACDREARAVTRRIARRLAIVRAEGMSAYVFRDMTGTLTTADMAALARPAYRAAHAPAEPAAIFLESMKAYQESVNARYVRFLADVGRGEAAGLHAALLRAMLSGSLAGLSAWLDRRHGPRSFAALFLNPGYPARSRR</sequence>
<name>A0A5N5VZ31_STRMB</name>
<keyword evidence="2" id="KW-1185">Reference proteome</keyword>
<gene>
    <name evidence="1" type="ORF">FRZ00_34070</name>
</gene>
<comment type="caution">
    <text evidence="1">The sequence shown here is derived from an EMBL/GenBank/DDBJ whole genome shotgun (WGS) entry which is preliminary data.</text>
</comment>
<evidence type="ECO:0000313" key="1">
    <source>
        <dbReference type="EMBL" id="KAB7833100.1"/>
    </source>
</evidence>
<protein>
    <submittedName>
        <fullName evidence="1">Uncharacterized protein</fullName>
    </submittedName>
</protein>
<dbReference type="OrthoDB" id="4084178at2"/>
<proteinExistence type="predicted"/>
<organism evidence="1 2">
    <name type="scientific">Streptomyces mobaraensis</name>
    <name type="common">Streptoverticillium mobaraense</name>
    <dbReference type="NCBI Taxonomy" id="35621"/>
    <lineage>
        <taxon>Bacteria</taxon>
        <taxon>Bacillati</taxon>
        <taxon>Actinomycetota</taxon>
        <taxon>Actinomycetes</taxon>
        <taxon>Kitasatosporales</taxon>
        <taxon>Streptomycetaceae</taxon>
        <taxon>Streptomyces</taxon>
    </lineage>
</organism>
<evidence type="ECO:0000313" key="2">
    <source>
        <dbReference type="Proteomes" id="UP000327000"/>
    </source>
</evidence>
<dbReference type="EMBL" id="VOKX01000141">
    <property type="protein sequence ID" value="KAB7833100.1"/>
    <property type="molecule type" value="Genomic_DNA"/>
</dbReference>